<gene>
    <name evidence="2" type="ORF">EF878_19985</name>
</gene>
<organism evidence="2 3">
    <name type="scientific">Dickeya undicola</name>
    <dbReference type="NCBI Taxonomy" id="1577887"/>
    <lineage>
        <taxon>Bacteria</taxon>
        <taxon>Pseudomonadati</taxon>
        <taxon>Pseudomonadota</taxon>
        <taxon>Gammaproteobacteria</taxon>
        <taxon>Enterobacterales</taxon>
        <taxon>Pectobacteriaceae</taxon>
        <taxon>Dickeya</taxon>
    </lineage>
</organism>
<dbReference type="PANTHER" id="PTHR43236:SF1">
    <property type="entry name" value="BLL7220 PROTEIN"/>
    <property type="match status" value="1"/>
</dbReference>
<reference evidence="2 3" key="1">
    <citation type="submission" date="2018-11" db="EMBL/GenBank/DDBJ databases">
        <title>Characterization of surface water Dickeya isolates.</title>
        <authorList>
            <person name="Van Gijsegem F."/>
            <person name="Pedron J."/>
        </authorList>
    </citation>
    <scope>NUCLEOTIDE SEQUENCE [LARGE SCALE GENOMIC DNA]</scope>
    <source>
        <strain evidence="2 3">FVG1-MFV-O17</strain>
    </source>
</reference>
<evidence type="ECO:0000313" key="3">
    <source>
        <dbReference type="Proteomes" id="UP000276061"/>
    </source>
</evidence>
<dbReference type="InterPro" id="IPR010359">
    <property type="entry name" value="IrrE_HExxH"/>
</dbReference>
<evidence type="ECO:0000313" key="2">
    <source>
        <dbReference type="EMBL" id="RNM02354.1"/>
    </source>
</evidence>
<dbReference type="AlphaFoldDB" id="A0A3N0FQD8"/>
<dbReference type="EMBL" id="RJLR01000049">
    <property type="protein sequence ID" value="RNM02354.1"/>
    <property type="molecule type" value="Genomic_DNA"/>
</dbReference>
<feature type="domain" description="IrrE N-terminal-like" evidence="1">
    <location>
        <begin position="51"/>
        <end position="155"/>
    </location>
</feature>
<dbReference type="OrthoDB" id="9794834at2"/>
<dbReference type="InterPro" id="IPR052345">
    <property type="entry name" value="Rad_response_metalloprotease"/>
</dbReference>
<accession>A0A3N0FQD8</accession>
<dbReference type="RefSeq" id="WP_123253357.1">
    <property type="nucleotide sequence ID" value="NZ_RJLR01000049.1"/>
</dbReference>
<protein>
    <submittedName>
        <fullName evidence="2">ImmA/IrrE family metallo-endopeptidase</fullName>
    </submittedName>
</protein>
<name>A0A3N0FQD8_9GAMM</name>
<dbReference type="Gene3D" id="1.10.10.2910">
    <property type="match status" value="1"/>
</dbReference>
<evidence type="ECO:0000259" key="1">
    <source>
        <dbReference type="Pfam" id="PF06114"/>
    </source>
</evidence>
<dbReference type="Pfam" id="PF06114">
    <property type="entry name" value="Peptidase_M78"/>
    <property type="match status" value="1"/>
</dbReference>
<dbReference type="PANTHER" id="PTHR43236">
    <property type="entry name" value="ANTITOXIN HIGA1"/>
    <property type="match status" value="1"/>
</dbReference>
<dbReference type="Proteomes" id="UP000276061">
    <property type="component" value="Unassembled WGS sequence"/>
</dbReference>
<proteinExistence type="predicted"/>
<comment type="caution">
    <text evidence="2">The sequence shown here is derived from an EMBL/GenBank/DDBJ whole genome shotgun (WGS) entry which is preliminary data.</text>
</comment>
<sequence length="161" mass="18620">MEFNAVNAVLNSHWDGRLPVRPDLIAHRMGIEVLPIVSDGNNSNQCGYAEITDSGRRVIAYNTLDPHSRIRFTLAHELGHHVLDHTKQGRKLREYSNQDWNDGNYIEERDANRFAAELLMPEDAIKTLINKEKIYSIPHLASRFDVSEEAMYWRMKNLGYL</sequence>